<keyword evidence="2" id="KW-0813">Transport</keyword>
<dbReference type="STRING" id="858619.CVAR_2948"/>
<dbReference type="HOGENOM" id="CLU_038683_1_1_11"/>
<evidence type="ECO:0000256" key="7">
    <source>
        <dbReference type="SAM" id="Phobius"/>
    </source>
</evidence>
<feature type="transmembrane region" description="Helical" evidence="7">
    <location>
        <begin position="260"/>
        <end position="282"/>
    </location>
</feature>
<feature type="transmembrane region" description="Helical" evidence="7">
    <location>
        <begin position="36"/>
        <end position="57"/>
    </location>
</feature>
<dbReference type="InterPro" id="IPR050171">
    <property type="entry name" value="MFS_Transporters"/>
</dbReference>
<feature type="transmembrane region" description="Helical" evidence="7">
    <location>
        <begin position="323"/>
        <end position="343"/>
    </location>
</feature>
<reference evidence="9 10" key="1">
    <citation type="journal article" date="2011" name="BMC Genomics">
        <title>Complete genome sequence of Corynebacterium variabile DSM 44702 isolated from the surface of smear-ripened cheeses and insights into cheese ripening and flavor generation.</title>
        <authorList>
            <person name="Schroeder J."/>
            <person name="Maus I."/>
            <person name="Trost E."/>
            <person name="Tauch A."/>
        </authorList>
    </citation>
    <scope>NUCLEOTIDE SEQUENCE [LARGE SCALE GENOMIC DNA]</scope>
    <source>
        <strain evidence="10">DSM 44702 / JCM 12073 / NCIMB 30131</strain>
    </source>
</reference>
<evidence type="ECO:0000313" key="9">
    <source>
        <dbReference type="EMBL" id="AEK38290.1"/>
    </source>
</evidence>
<keyword evidence="5 7" id="KW-1133">Transmembrane helix</keyword>
<evidence type="ECO:0000259" key="8">
    <source>
        <dbReference type="PROSITE" id="PS50850"/>
    </source>
</evidence>
<evidence type="ECO:0000256" key="4">
    <source>
        <dbReference type="ARBA" id="ARBA00022692"/>
    </source>
</evidence>
<dbReference type="SUPFAM" id="SSF103473">
    <property type="entry name" value="MFS general substrate transporter"/>
    <property type="match status" value="1"/>
</dbReference>
<dbReference type="EMBL" id="CP002917">
    <property type="protein sequence ID" value="AEK38290.1"/>
    <property type="molecule type" value="Genomic_DNA"/>
</dbReference>
<dbReference type="GO" id="GO:0022857">
    <property type="term" value="F:transmembrane transporter activity"/>
    <property type="evidence" value="ECO:0007669"/>
    <property type="project" value="InterPro"/>
</dbReference>
<feature type="transmembrane region" description="Helical" evidence="7">
    <location>
        <begin position="349"/>
        <end position="367"/>
    </location>
</feature>
<feature type="transmembrane region" description="Helical" evidence="7">
    <location>
        <begin position="101"/>
        <end position="119"/>
    </location>
</feature>
<proteinExistence type="predicted"/>
<feature type="transmembrane region" description="Helical" evidence="7">
    <location>
        <begin position="207"/>
        <end position="226"/>
    </location>
</feature>
<dbReference type="KEGG" id="cva:CVAR_2948"/>
<dbReference type="InterPro" id="IPR011701">
    <property type="entry name" value="MFS"/>
</dbReference>
<dbReference type="PANTHER" id="PTHR23517">
    <property type="entry name" value="RESISTANCE PROTEIN MDTM, PUTATIVE-RELATED-RELATED"/>
    <property type="match status" value="1"/>
</dbReference>
<evidence type="ECO:0000256" key="2">
    <source>
        <dbReference type="ARBA" id="ARBA00022448"/>
    </source>
</evidence>
<name>G0HI28_CORVD</name>
<organism evidence="9 10">
    <name type="scientific">Corynebacterium variabile (strain DSM 44702 / CIP 107183 / JCM 12073 / NCIMB 30131)</name>
    <name type="common">Corynebacterium mooreparkense</name>
    <dbReference type="NCBI Taxonomy" id="858619"/>
    <lineage>
        <taxon>Bacteria</taxon>
        <taxon>Bacillati</taxon>
        <taxon>Actinomycetota</taxon>
        <taxon>Actinomycetes</taxon>
        <taxon>Mycobacteriales</taxon>
        <taxon>Corynebacteriaceae</taxon>
        <taxon>Corynebacterium</taxon>
    </lineage>
</organism>
<dbReference type="eggNOG" id="COG2814">
    <property type="taxonomic scope" value="Bacteria"/>
</dbReference>
<dbReference type="Proteomes" id="UP000006659">
    <property type="component" value="Chromosome"/>
</dbReference>
<evidence type="ECO:0000256" key="3">
    <source>
        <dbReference type="ARBA" id="ARBA00022475"/>
    </source>
</evidence>
<accession>G0HI28</accession>
<gene>
    <name evidence="9" type="ordered locus">CVAR_2948</name>
</gene>
<keyword evidence="4 7" id="KW-0812">Transmembrane</keyword>
<feature type="transmembrane region" description="Helical" evidence="7">
    <location>
        <begin position="294"/>
        <end position="316"/>
    </location>
</feature>
<dbReference type="PROSITE" id="PS50850">
    <property type="entry name" value="MFS"/>
    <property type="match status" value="1"/>
</dbReference>
<dbReference type="PANTHER" id="PTHR23517:SF13">
    <property type="entry name" value="MAJOR FACILITATOR SUPERFAMILY MFS_1"/>
    <property type="match status" value="1"/>
</dbReference>
<feature type="transmembrane region" description="Helical" evidence="7">
    <location>
        <begin position="413"/>
        <end position="435"/>
    </location>
</feature>
<keyword evidence="3" id="KW-1003">Cell membrane</keyword>
<protein>
    <submittedName>
        <fullName evidence="9">Major facilitator superfamily permease</fullName>
    </submittedName>
</protein>
<evidence type="ECO:0000256" key="5">
    <source>
        <dbReference type="ARBA" id="ARBA00022989"/>
    </source>
</evidence>
<feature type="transmembrane region" description="Helical" evidence="7">
    <location>
        <begin position="63"/>
        <end position="89"/>
    </location>
</feature>
<dbReference type="Gene3D" id="1.20.1250.20">
    <property type="entry name" value="MFS general substrate transporter like domains"/>
    <property type="match status" value="1"/>
</dbReference>
<dbReference type="InterPro" id="IPR020846">
    <property type="entry name" value="MFS_dom"/>
</dbReference>
<keyword evidence="6 7" id="KW-0472">Membrane</keyword>
<feature type="transmembrane region" description="Helical" evidence="7">
    <location>
        <begin position="174"/>
        <end position="201"/>
    </location>
</feature>
<sequence length="438" mass="44444">MTATHLRRVVEWPPVNDVTTSTTVSDTTAPATGRSLVAAAYIFAVVMMGTTMPTPLYPTMSAAFGFGSAATTVLFAVYAVGVVAGLVIFGRLSDTLGRRPVLALALVLSVVSAVLFLAAGLPTDGSGVDATGGSVTGLVLMYVGRVLSGLAAGIFTGTGTVTVMENAPAGRATLAAAVATAANIGGLGLGVLVAGCVAELVDDPLTWPFVAHAVMLAVAALLLPGVRDRVVRPTRAERGRFGGWLPTLQVPGVPASVRGLFVASVPGVVAGYTVCGVFSSLAPNFMSHELGISSTATIASVTAALFIASAVAQIVLRSLRDRVLMVLGLVLLVVCALVVILALAVDSLALLLVASVCGGVGQGLSFMTGMRAMTSRVAPEERTAVTTSYFIVGYLALAVPAMLAGFLTVPMGLVGSTTVFSVITVLLSLVGLGYVKRY</sequence>
<evidence type="ECO:0000313" key="10">
    <source>
        <dbReference type="Proteomes" id="UP000006659"/>
    </source>
</evidence>
<feature type="transmembrane region" description="Helical" evidence="7">
    <location>
        <begin position="139"/>
        <end position="162"/>
    </location>
</feature>
<comment type="subcellular location">
    <subcellularLocation>
        <location evidence="1">Cell membrane</location>
        <topology evidence="1">Multi-pass membrane protein</topology>
    </subcellularLocation>
</comment>
<feature type="transmembrane region" description="Helical" evidence="7">
    <location>
        <begin position="388"/>
        <end position="407"/>
    </location>
</feature>
<dbReference type="GO" id="GO:0005886">
    <property type="term" value="C:plasma membrane"/>
    <property type="evidence" value="ECO:0007669"/>
    <property type="project" value="UniProtKB-SubCell"/>
</dbReference>
<evidence type="ECO:0000256" key="1">
    <source>
        <dbReference type="ARBA" id="ARBA00004651"/>
    </source>
</evidence>
<evidence type="ECO:0000256" key="6">
    <source>
        <dbReference type="ARBA" id="ARBA00023136"/>
    </source>
</evidence>
<dbReference type="InterPro" id="IPR036259">
    <property type="entry name" value="MFS_trans_sf"/>
</dbReference>
<dbReference type="AlphaFoldDB" id="G0HI28"/>
<dbReference type="Pfam" id="PF07690">
    <property type="entry name" value="MFS_1"/>
    <property type="match status" value="2"/>
</dbReference>
<feature type="domain" description="Major facilitator superfamily (MFS) profile" evidence="8">
    <location>
        <begin position="35"/>
        <end position="438"/>
    </location>
</feature>